<keyword evidence="8" id="KW-1185">Reference proteome</keyword>
<evidence type="ECO:0000313" key="8">
    <source>
        <dbReference type="Proteomes" id="UP000199301"/>
    </source>
</evidence>
<dbReference type="Proteomes" id="UP000199301">
    <property type="component" value="Unassembled WGS sequence"/>
</dbReference>
<keyword evidence="3" id="KW-0547">Nucleotide-binding</keyword>
<dbReference type="GO" id="GO:0005524">
    <property type="term" value="F:ATP binding"/>
    <property type="evidence" value="ECO:0007669"/>
    <property type="project" value="UniProtKB-KW"/>
</dbReference>
<dbReference type="GO" id="GO:0016301">
    <property type="term" value="F:kinase activity"/>
    <property type="evidence" value="ECO:0007669"/>
    <property type="project" value="UniProtKB-KW"/>
</dbReference>
<dbReference type="Gene3D" id="3.40.1190.20">
    <property type="match status" value="1"/>
</dbReference>
<dbReference type="PANTHER" id="PTHR43085:SF1">
    <property type="entry name" value="PSEUDOURIDINE KINASE-RELATED"/>
    <property type="match status" value="1"/>
</dbReference>
<dbReference type="EMBL" id="FNKO01000002">
    <property type="protein sequence ID" value="SDQ83099.1"/>
    <property type="molecule type" value="Genomic_DNA"/>
</dbReference>
<evidence type="ECO:0000256" key="2">
    <source>
        <dbReference type="ARBA" id="ARBA00022679"/>
    </source>
</evidence>
<keyword evidence="2" id="KW-0808">Transferase</keyword>
<dbReference type="OrthoDB" id="9808601at2"/>
<keyword evidence="4 7" id="KW-0418">Kinase</keyword>
<proteinExistence type="inferred from homology"/>
<evidence type="ECO:0000256" key="3">
    <source>
        <dbReference type="ARBA" id="ARBA00022741"/>
    </source>
</evidence>
<comment type="similarity">
    <text evidence="1">Belongs to the carbohydrate kinase PfkB family.</text>
</comment>
<keyword evidence="5" id="KW-0067">ATP-binding</keyword>
<evidence type="ECO:0000313" key="7">
    <source>
        <dbReference type="EMBL" id="SDQ83099.1"/>
    </source>
</evidence>
<accession>A0A1H1E3P3</accession>
<dbReference type="PANTHER" id="PTHR43085">
    <property type="entry name" value="HEXOKINASE FAMILY MEMBER"/>
    <property type="match status" value="1"/>
</dbReference>
<dbReference type="STRING" id="995062.SAMN04489718_2352"/>
<evidence type="ECO:0000256" key="4">
    <source>
        <dbReference type="ARBA" id="ARBA00022777"/>
    </source>
</evidence>
<evidence type="ECO:0000256" key="1">
    <source>
        <dbReference type="ARBA" id="ARBA00010688"/>
    </source>
</evidence>
<dbReference type="Pfam" id="PF00294">
    <property type="entry name" value="PfkB"/>
    <property type="match status" value="1"/>
</dbReference>
<dbReference type="InterPro" id="IPR011611">
    <property type="entry name" value="PfkB_dom"/>
</dbReference>
<evidence type="ECO:0000256" key="5">
    <source>
        <dbReference type="ARBA" id="ARBA00022840"/>
    </source>
</evidence>
<dbReference type="InterPro" id="IPR050306">
    <property type="entry name" value="PfkB_Carbo_kinase"/>
</dbReference>
<gene>
    <name evidence="7" type="ORF">SAMN04489718_2352</name>
</gene>
<reference evidence="8" key="1">
    <citation type="submission" date="2016-10" db="EMBL/GenBank/DDBJ databases">
        <authorList>
            <person name="Varghese N."/>
            <person name="Submissions S."/>
        </authorList>
    </citation>
    <scope>NUCLEOTIDE SEQUENCE [LARGE SCALE GENOMIC DNA]</scope>
    <source>
        <strain evidence="8">DSM 45459</strain>
    </source>
</reference>
<protein>
    <submittedName>
        <fullName evidence="7">2-dehydro-3-deoxygluconokinase</fullName>
    </submittedName>
</protein>
<evidence type="ECO:0000259" key="6">
    <source>
        <dbReference type="Pfam" id="PF00294"/>
    </source>
</evidence>
<organism evidence="7 8">
    <name type="scientific">Actinopolyspora saharensis</name>
    <dbReference type="NCBI Taxonomy" id="995062"/>
    <lineage>
        <taxon>Bacteria</taxon>
        <taxon>Bacillati</taxon>
        <taxon>Actinomycetota</taxon>
        <taxon>Actinomycetes</taxon>
        <taxon>Actinopolysporales</taxon>
        <taxon>Actinopolysporaceae</taxon>
        <taxon>Actinopolyspora</taxon>
    </lineage>
</organism>
<dbReference type="InterPro" id="IPR029056">
    <property type="entry name" value="Ribokinase-like"/>
</dbReference>
<name>A0A1H1E3P3_9ACTN</name>
<dbReference type="CDD" id="cd01166">
    <property type="entry name" value="KdgK"/>
    <property type="match status" value="1"/>
</dbReference>
<feature type="domain" description="Carbohydrate kinase PfkB" evidence="6">
    <location>
        <begin position="9"/>
        <end position="305"/>
    </location>
</feature>
<dbReference type="SUPFAM" id="SSF53613">
    <property type="entry name" value="Ribokinase-like"/>
    <property type="match status" value="1"/>
</dbReference>
<sequence length="315" mass="33119">MNRARHGHDVVTPGEIMAMFVAEENSLEHAEHFRRRLAGAELNVSVGLARLGHRVGFLGAVGDDPLGTHARRTLEAEGIDAAGLTVDPAAGTGFQLKNRVAEGDPTVVYFRRASAGSRFAWSESCAELVGGARHLHLTGVFAALSASTLDCARKAVDRARAVGATVSFDPNLRPALWSDRGEMVEVINELAERADWVLPGLDEGEVLTGAADPAAVADFYLSRGVSEVVIKLGGRGAELHTPQGSHSLPAHPVEVVDTVGAGDGFAAGWISARLDGLSAEDALRRACEVGARATTSRGDMDGLPTRRLLEQPVGA</sequence>
<dbReference type="AlphaFoldDB" id="A0A1H1E3P3"/>